<dbReference type="EMBL" id="UINC01045493">
    <property type="protein sequence ID" value="SVB52314.1"/>
    <property type="molecule type" value="Genomic_DNA"/>
</dbReference>
<sequence>MALLLRQLLSAFSLTVGLVLALLWYHWADSPIYLLILGLFSIIIGIIGVVTTIVKAEEEQES</sequence>
<feature type="transmembrane region" description="Helical" evidence="1">
    <location>
        <begin position="7"/>
        <end position="26"/>
    </location>
</feature>
<protein>
    <submittedName>
        <fullName evidence="2">Uncharacterized protein</fullName>
    </submittedName>
</protein>
<reference evidence="2" key="1">
    <citation type="submission" date="2018-05" db="EMBL/GenBank/DDBJ databases">
        <authorList>
            <person name="Lanie J.A."/>
            <person name="Ng W.-L."/>
            <person name="Kazmierczak K.M."/>
            <person name="Andrzejewski T.M."/>
            <person name="Davidsen T.M."/>
            <person name="Wayne K.J."/>
            <person name="Tettelin H."/>
            <person name="Glass J.I."/>
            <person name="Rusch D."/>
            <person name="Podicherti R."/>
            <person name="Tsui H.-C.T."/>
            <person name="Winkler M.E."/>
        </authorList>
    </citation>
    <scope>NUCLEOTIDE SEQUENCE</scope>
</reference>
<dbReference type="AlphaFoldDB" id="A0A382EQ84"/>
<proteinExistence type="predicted"/>
<keyword evidence="1" id="KW-0472">Membrane</keyword>
<evidence type="ECO:0000313" key="2">
    <source>
        <dbReference type="EMBL" id="SVB52314.1"/>
    </source>
</evidence>
<keyword evidence="1" id="KW-1133">Transmembrane helix</keyword>
<feature type="transmembrane region" description="Helical" evidence="1">
    <location>
        <begin position="32"/>
        <end position="54"/>
    </location>
</feature>
<evidence type="ECO:0000256" key="1">
    <source>
        <dbReference type="SAM" id="Phobius"/>
    </source>
</evidence>
<gene>
    <name evidence="2" type="ORF">METZ01_LOCUS205168</name>
</gene>
<accession>A0A382EQ84</accession>
<keyword evidence="1" id="KW-0812">Transmembrane</keyword>
<organism evidence="2">
    <name type="scientific">marine metagenome</name>
    <dbReference type="NCBI Taxonomy" id="408172"/>
    <lineage>
        <taxon>unclassified sequences</taxon>
        <taxon>metagenomes</taxon>
        <taxon>ecological metagenomes</taxon>
    </lineage>
</organism>
<name>A0A382EQ84_9ZZZZ</name>